<evidence type="ECO:0000313" key="2">
    <source>
        <dbReference type="EnsemblPlants" id="OGLUM08G15260.1"/>
    </source>
</evidence>
<dbReference type="eggNOG" id="ENOG502R1IZ">
    <property type="taxonomic scope" value="Eukaryota"/>
</dbReference>
<accession>A0A0E0AVA2</accession>
<proteinExistence type="predicted"/>
<feature type="region of interest" description="Disordered" evidence="1">
    <location>
        <begin position="139"/>
        <end position="162"/>
    </location>
</feature>
<dbReference type="Proteomes" id="UP000026961">
    <property type="component" value="Chromosome 8"/>
</dbReference>
<sequence>MLLPDLVEVHKVDGDRDAAVHPLHDEPLHQHRPAAGHLAGGVLVLVDPPSPARAQTHPLPAAARRPEPHVPVVAVAPAALLPPLDAPADEHPLAVQLPRVAVAVPVRRRLPPLLERHLVERGAVHLLRRGDAALLDEEERGVPLPDGGGRRRRERVEGELARPERGVQPRRLAEVEVLGLGGVHAPVLLAVEEVGEAVGGDGPRREPAAPPLHDLDLLVDVGRVEHPRLGVVDAAAEAERGHVLLAGARPDEALVLAGGDDGYRFDASGRSGTGTNTTASAWVVLLSPCCSVYRTVSTRFCGNGRSRTRDPPHVPQQHVSSSPPPPSSSGPFTTT</sequence>
<evidence type="ECO:0000256" key="1">
    <source>
        <dbReference type="SAM" id="MobiDB-lite"/>
    </source>
</evidence>
<reference evidence="2" key="1">
    <citation type="submission" date="2015-04" db="UniProtKB">
        <authorList>
            <consortium name="EnsemblPlants"/>
        </authorList>
    </citation>
    <scope>IDENTIFICATION</scope>
</reference>
<dbReference type="Gramene" id="OGLUM08G15260.1">
    <property type="protein sequence ID" value="OGLUM08G15260.1"/>
    <property type="gene ID" value="OGLUM08G15260"/>
</dbReference>
<dbReference type="AlphaFoldDB" id="A0A0E0AVA2"/>
<keyword evidence="3" id="KW-1185">Reference proteome</keyword>
<feature type="region of interest" description="Disordered" evidence="1">
    <location>
        <begin position="301"/>
        <end position="335"/>
    </location>
</feature>
<reference evidence="2" key="2">
    <citation type="submission" date="2018-05" db="EMBL/GenBank/DDBJ databases">
        <title>OgluRS3 (Oryza glumaepatula Reference Sequence Version 3).</title>
        <authorList>
            <person name="Zhang J."/>
            <person name="Kudrna D."/>
            <person name="Lee S."/>
            <person name="Talag J."/>
            <person name="Welchert J."/>
            <person name="Wing R.A."/>
        </authorList>
    </citation>
    <scope>NUCLEOTIDE SEQUENCE [LARGE SCALE GENOMIC DNA]</scope>
</reference>
<name>A0A0E0AVA2_9ORYZ</name>
<dbReference type="HOGENOM" id="CLU_829963_0_0_1"/>
<evidence type="ECO:0000313" key="3">
    <source>
        <dbReference type="Proteomes" id="UP000026961"/>
    </source>
</evidence>
<dbReference type="EnsemblPlants" id="OGLUM08G15260.1">
    <property type="protein sequence ID" value="OGLUM08G15260.1"/>
    <property type="gene ID" value="OGLUM08G15260"/>
</dbReference>
<protein>
    <submittedName>
        <fullName evidence="2">Uncharacterized protein</fullName>
    </submittedName>
</protein>
<organism evidence="2">
    <name type="scientific">Oryza glumipatula</name>
    <dbReference type="NCBI Taxonomy" id="40148"/>
    <lineage>
        <taxon>Eukaryota</taxon>
        <taxon>Viridiplantae</taxon>
        <taxon>Streptophyta</taxon>
        <taxon>Embryophyta</taxon>
        <taxon>Tracheophyta</taxon>
        <taxon>Spermatophyta</taxon>
        <taxon>Magnoliopsida</taxon>
        <taxon>Liliopsida</taxon>
        <taxon>Poales</taxon>
        <taxon>Poaceae</taxon>
        <taxon>BOP clade</taxon>
        <taxon>Oryzoideae</taxon>
        <taxon>Oryzeae</taxon>
        <taxon>Oryzinae</taxon>
        <taxon>Oryza</taxon>
    </lineage>
</organism>